<dbReference type="InterPro" id="IPR013162">
    <property type="entry name" value="CD80_C2-set"/>
</dbReference>
<evidence type="ECO:0000313" key="11">
    <source>
        <dbReference type="Proteomes" id="UP000002279"/>
    </source>
</evidence>
<dbReference type="InParanoid" id="A0A6I8N8J2"/>
<dbReference type="GO" id="GO:0150079">
    <property type="term" value="P:negative regulation of neuroinflammatory response"/>
    <property type="evidence" value="ECO:0000318"/>
    <property type="project" value="GO_Central"/>
</dbReference>
<keyword evidence="11" id="KW-1185">Reference proteome</keyword>
<reference evidence="10 11" key="1">
    <citation type="journal article" date="2008" name="Nature">
        <title>Genome analysis of the platypus reveals unique signatures of evolution.</title>
        <authorList>
            <person name="Warren W.C."/>
            <person name="Hillier L.W."/>
            <person name="Marshall Graves J.A."/>
            <person name="Birney E."/>
            <person name="Ponting C.P."/>
            <person name="Grutzner F."/>
            <person name="Belov K."/>
            <person name="Miller W."/>
            <person name="Clarke L."/>
            <person name="Chinwalla A.T."/>
            <person name="Yang S.P."/>
            <person name="Heger A."/>
            <person name="Locke D.P."/>
            <person name="Miethke P."/>
            <person name="Waters P.D."/>
            <person name="Veyrunes F."/>
            <person name="Fulton L."/>
            <person name="Fulton B."/>
            <person name="Graves T."/>
            <person name="Wallis J."/>
            <person name="Puente X.S."/>
            <person name="Lopez-Otin C."/>
            <person name="Ordonez G.R."/>
            <person name="Eichler E.E."/>
            <person name="Chen L."/>
            <person name="Cheng Z."/>
            <person name="Deakin J.E."/>
            <person name="Alsop A."/>
            <person name="Thompson K."/>
            <person name="Kirby P."/>
            <person name="Papenfuss A.T."/>
            <person name="Wakefield M.J."/>
            <person name="Olender T."/>
            <person name="Lancet D."/>
            <person name="Huttley G.A."/>
            <person name="Smit A.F."/>
            <person name="Pask A."/>
            <person name="Temple-Smith P."/>
            <person name="Batzer M.A."/>
            <person name="Walker J.A."/>
            <person name="Konkel M.K."/>
            <person name="Harris R.S."/>
            <person name="Whittington C.M."/>
            <person name="Wong E.S."/>
            <person name="Gemmell N.J."/>
            <person name="Buschiazzo E."/>
            <person name="Vargas Jentzsch I.M."/>
            <person name="Merkel A."/>
            <person name="Schmitz J."/>
            <person name="Zemann A."/>
            <person name="Churakov G."/>
            <person name="Kriegs J.O."/>
            <person name="Brosius J."/>
            <person name="Murchison E.P."/>
            <person name="Sachidanandam R."/>
            <person name="Smith C."/>
            <person name="Hannon G.J."/>
            <person name="Tsend-Ayush E."/>
            <person name="McMillan D."/>
            <person name="Attenborough R."/>
            <person name="Rens W."/>
            <person name="Ferguson-Smith M."/>
            <person name="Lefevre C.M."/>
            <person name="Sharp J.A."/>
            <person name="Nicholas K.R."/>
            <person name="Ray D.A."/>
            <person name="Kube M."/>
            <person name="Reinhardt R."/>
            <person name="Pringle T.H."/>
            <person name="Taylor J."/>
            <person name="Jones R.C."/>
            <person name="Nixon B."/>
            <person name="Dacheux J.L."/>
            <person name="Niwa H."/>
            <person name="Sekita Y."/>
            <person name="Huang X."/>
            <person name="Stark A."/>
            <person name="Kheradpour P."/>
            <person name="Kellis M."/>
            <person name="Flicek P."/>
            <person name="Chen Y."/>
            <person name="Webber C."/>
            <person name="Hardison R."/>
            <person name="Nelson J."/>
            <person name="Hallsworth-Pepin K."/>
            <person name="Delehaunty K."/>
            <person name="Markovic C."/>
            <person name="Minx P."/>
            <person name="Feng Y."/>
            <person name="Kremitzki C."/>
            <person name="Mitreva M."/>
            <person name="Glasscock J."/>
            <person name="Wylie T."/>
            <person name="Wohldmann P."/>
            <person name="Thiru P."/>
            <person name="Nhan M.N."/>
            <person name="Pohl C.S."/>
            <person name="Smith S.M."/>
            <person name="Hou S."/>
            <person name="Nefedov M."/>
            <person name="de Jong P.J."/>
            <person name="Renfree M.B."/>
            <person name="Mardis E.R."/>
            <person name="Wilson R.K."/>
        </authorList>
    </citation>
    <scope>NUCLEOTIDE SEQUENCE [LARGE SCALE GENOMIC DNA]</scope>
    <source>
        <strain evidence="10 11">Glennie</strain>
    </source>
</reference>
<dbReference type="GO" id="GO:0016020">
    <property type="term" value="C:membrane"/>
    <property type="evidence" value="ECO:0007669"/>
    <property type="project" value="UniProtKB-SubCell"/>
</dbReference>
<dbReference type="GO" id="GO:0098632">
    <property type="term" value="F:cell-cell adhesion mediator activity"/>
    <property type="evidence" value="ECO:0000318"/>
    <property type="project" value="GO_Central"/>
</dbReference>
<dbReference type="Ensembl" id="ENSOANT00000072908.1">
    <property type="protein sequence ID" value="ENSOANP00000037364.1"/>
    <property type="gene ID" value="ENSOANG00000047044.1"/>
</dbReference>
<evidence type="ECO:0000256" key="2">
    <source>
        <dbReference type="ARBA" id="ARBA00022692"/>
    </source>
</evidence>
<evidence type="ECO:0000256" key="6">
    <source>
        <dbReference type="ARBA" id="ARBA00023157"/>
    </source>
</evidence>
<dbReference type="Proteomes" id="UP000002279">
    <property type="component" value="Chromosome 18"/>
</dbReference>
<evidence type="ECO:0000256" key="5">
    <source>
        <dbReference type="ARBA" id="ARBA00023136"/>
    </source>
</evidence>
<reference evidence="10" key="2">
    <citation type="submission" date="2025-08" db="UniProtKB">
        <authorList>
            <consortium name="Ensembl"/>
        </authorList>
    </citation>
    <scope>IDENTIFICATION</scope>
    <source>
        <strain evidence="10">Glennie</strain>
    </source>
</reference>
<reference evidence="10" key="3">
    <citation type="submission" date="2025-09" db="UniProtKB">
        <authorList>
            <consortium name="Ensembl"/>
        </authorList>
    </citation>
    <scope>IDENTIFICATION</scope>
    <source>
        <strain evidence="10">Glennie</strain>
    </source>
</reference>
<proteinExistence type="predicted"/>
<dbReference type="GO" id="GO:0009986">
    <property type="term" value="C:cell surface"/>
    <property type="evidence" value="ECO:0000318"/>
    <property type="project" value="GO_Central"/>
</dbReference>
<dbReference type="Bgee" id="ENSOANG00000047044">
    <property type="expression patterns" value="Expressed in brain and 6 other cell types or tissues"/>
</dbReference>
<dbReference type="AlphaFoldDB" id="A0A6I8N8J2"/>
<gene>
    <name evidence="10" type="primary">LOC100083083</name>
</gene>
<dbReference type="Gene3D" id="2.60.40.10">
    <property type="entry name" value="Immunoglobulins"/>
    <property type="match status" value="2"/>
</dbReference>
<dbReference type="PROSITE" id="PS50835">
    <property type="entry name" value="IG_LIKE"/>
    <property type="match status" value="1"/>
</dbReference>
<dbReference type="InterPro" id="IPR036179">
    <property type="entry name" value="Ig-like_dom_sf"/>
</dbReference>
<evidence type="ECO:0000256" key="4">
    <source>
        <dbReference type="ARBA" id="ARBA00022989"/>
    </source>
</evidence>
<dbReference type="Pfam" id="PF08205">
    <property type="entry name" value="C2-set_2"/>
    <property type="match status" value="1"/>
</dbReference>
<keyword evidence="3" id="KW-0732">Signal</keyword>
<evidence type="ECO:0000256" key="3">
    <source>
        <dbReference type="ARBA" id="ARBA00022729"/>
    </source>
</evidence>
<evidence type="ECO:0000259" key="9">
    <source>
        <dbReference type="PROSITE" id="PS50835"/>
    </source>
</evidence>
<keyword evidence="2" id="KW-0812">Transmembrane</keyword>
<dbReference type="Pfam" id="PF07686">
    <property type="entry name" value="V-set"/>
    <property type="match status" value="1"/>
</dbReference>
<evidence type="ECO:0000256" key="7">
    <source>
        <dbReference type="ARBA" id="ARBA00023180"/>
    </source>
</evidence>
<evidence type="ECO:0000313" key="10">
    <source>
        <dbReference type="Ensembl" id="ENSOANP00000037364.1"/>
    </source>
</evidence>
<dbReference type="GeneTree" id="ENSGT00530000063970"/>
<keyword evidence="8" id="KW-0393">Immunoglobulin domain</keyword>
<accession>A0A6I8N8J2</accession>
<dbReference type="InterPro" id="IPR013106">
    <property type="entry name" value="Ig_V-set"/>
</dbReference>
<dbReference type="GO" id="GO:0043025">
    <property type="term" value="C:neuronal cell body"/>
    <property type="evidence" value="ECO:0000318"/>
    <property type="project" value="GO_Central"/>
</dbReference>
<dbReference type="InterPro" id="IPR047164">
    <property type="entry name" value="OX2G-like"/>
</dbReference>
<dbReference type="GO" id="GO:0030424">
    <property type="term" value="C:axon"/>
    <property type="evidence" value="ECO:0000318"/>
    <property type="project" value="GO_Central"/>
</dbReference>
<organism evidence="10 11">
    <name type="scientific">Ornithorhynchus anatinus</name>
    <name type="common">Duckbill platypus</name>
    <dbReference type="NCBI Taxonomy" id="9258"/>
    <lineage>
        <taxon>Eukaryota</taxon>
        <taxon>Metazoa</taxon>
        <taxon>Chordata</taxon>
        <taxon>Craniata</taxon>
        <taxon>Vertebrata</taxon>
        <taxon>Euteleostomi</taxon>
        <taxon>Mammalia</taxon>
        <taxon>Monotremata</taxon>
        <taxon>Ornithorhynchidae</taxon>
        <taxon>Ornithorhynchus</taxon>
    </lineage>
</organism>
<keyword evidence="5" id="KW-0472">Membrane</keyword>
<dbReference type="InterPro" id="IPR013783">
    <property type="entry name" value="Ig-like_fold"/>
</dbReference>
<keyword evidence="6" id="KW-1015">Disulfide bond</keyword>
<dbReference type="GO" id="GO:0034113">
    <property type="term" value="P:heterotypic cell-cell adhesion"/>
    <property type="evidence" value="ECO:0000318"/>
    <property type="project" value="GO_Central"/>
</dbReference>
<dbReference type="PANTHER" id="PTHR46841:SF3">
    <property type="entry name" value="OX-2 MEMBRANE GLYCOPROTEIN"/>
    <property type="match status" value="1"/>
</dbReference>
<keyword evidence="4" id="KW-1133">Transmembrane helix</keyword>
<dbReference type="InterPro" id="IPR007110">
    <property type="entry name" value="Ig-like_dom"/>
</dbReference>
<sequence length="336" mass="36338">TCPICFVSLTLQVPERFCSRPPRPFGVGLLWAVAAVVLYRTQGKVLTKDVAVVLDTPATLVCSLLVAKEVLSVTWQKLEAGGPDNVCTFSHSHGKVIDARYRSRVDISQGLDESILTFRKALLQDEGCYRCIYNIFNSRPIQNQACLTLYVLPSASIRYQFVNGHLDAACSATARPPALVSWNVSGVEGESHTESIAHGNGTTTVTRTLQLKDSERPLGKELVCKVVHRGNVTELRTTVRKSECGRARCLRAVLPTRQYPAGSQGLRARSLGGTRYRQAKGEATGCRGVSLSLGTGLLGSPHSGECCLFGGGLCCSVAREWYIMGGGVWGFLRSSS</sequence>
<dbReference type="SUPFAM" id="SSF48726">
    <property type="entry name" value="Immunoglobulin"/>
    <property type="match status" value="2"/>
</dbReference>
<evidence type="ECO:0000256" key="1">
    <source>
        <dbReference type="ARBA" id="ARBA00004479"/>
    </source>
</evidence>
<dbReference type="PANTHER" id="PTHR46841">
    <property type="entry name" value="OX-2 MEMBRANE GLYCOPROTEIN"/>
    <property type="match status" value="1"/>
</dbReference>
<comment type="subcellular location">
    <subcellularLocation>
        <location evidence="1">Membrane</location>
        <topology evidence="1">Single-pass type I membrane protein</topology>
    </subcellularLocation>
</comment>
<keyword evidence="7" id="KW-0325">Glycoprotein</keyword>
<name>A0A6I8N8J2_ORNAN</name>
<protein>
    <recommendedName>
        <fullName evidence="9">Ig-like domain-containing protein</fullName>
    </recommendedName>
</protein>
<feature type="domain" description="Ig-like" evidence="9">
    <location>
        <begin position="153"/>
        <end position="240"/>
    </location>
</feature>
<evidence type="ECO:0000256" key="8">
    <source>
        <dbReference type="ARBA" id="ARBA00023319"/>
    </source>
</evidence>
<dbReference type="FunCoup" id="A0A6I8N8J2">
    <property type="interactions" value="58"/>
</dbReference>